<protein>
    <submittedName>
        <fullName evidence="2">Pimeloyl-ACP methyl ester carboxylesterase</fullName>
    </submittedName>
</protein>
<evidence type="ECO:0000313" key="2">
    <source>
        <dbReference type="EMBL" id="NYD75065.1"/>
    </source>
</evidence>
<dbReference type="AlphaFoldDB" id="A0A852T2G0"/>
<dbReference type="Gene3D" id="3.40.50.1820">
    <property type="entry name" value="alpha/beta hydrolase"/>
    <property type="match status" value="1"/>
</dbReference>
<dbReference type="Proteomes" id="UP000589620">
    <property type="component" value="Unassembled WGS sequence"/>
</dbReference>
<sequence>MTDVVLVSGGAAVSPFTTPERAARSGLAAGNSLTALRQALLDAGVRVFTAPAGIGQGAVTEDPGWQGFGDVPTVLPAEWTINAVGSIDDAGASLCRFLGHLADEYGMTDVQLVGHSMGGLFCRSAVRQLHEGEVPIAPRGLITLGTPWTGSLLGDYVTGAITLEDAHGDAFTTEVLTRSAQFARDNSQGAADEVAIGYLTGVEGWNARQAGVLDGIPVTVVAGDRFAEFAEPESLWPHDGLVATRSASAVDVPEGVLPHVDRVLRPDVHSIFFADAAGLDWETALTWDPVVRDLVVRAATS</sequence>
<feature type="domain" description="DUF676" evidence="1">
    <location>
        <begin position="109"/>
        <end position="153"/>
    </location>
</feature>
<dbReference type="RefSeq" id="WP_179457104.1">
    <property type="nucleotide sequence ID" value="NZ_BAAAPX010000001.1"/>
</dbReference>
<reference evidence="2 3" key="1">
    <citation type="submission" date="2020-07" db="EMBL/GenBank/DDBJ databases">
        <title>Sequencing the genomes of 1000 actinobacteria strains.</title>
        <authorList>
            <person name="Klenk H.-P."/>
        </authorList>
    </citation>
    <scope>NUCLEOTIDE SEQUENCE [LARGE SCALE GENOMIC DNA]</scope>
    <source>
        <strain evidence="2 3">DSM 23871</strain>
    </source>
</reference>
<evidence type="ECO:0000259" key="1">
    <source>
        <dbReference type="Pfam" id="PF05057"/>
    </source>
</evidence>
<proteinExistence type="predicted"/>
<keyword evidence="3" id="KW-1185">Reference proteome</keyword>
<dbReference type="EMBL" id="JACCBJ010000001">
    <property type="protein sequence ID" value="NYD75065.1"/>
    <property type="molecule type" value="Genomic_DNA"/>
</dbReference>
<dbReference type="InterPro" id="IPR007751">
    <property type="entry name" value="DUF676_lipase-like"/>
</dbReference>
<organism evidence="2 3">
    <name type="scientific">Leifsonia soli</name>
    <dbReference type="NCBI Taxonomy" id="582665"/>
    <lineage>
        <taxon>Bacteria</taxon>
        <taxon>Bacillati</taxon>
        <taxon>Actinomycetota</taxon>
        <taxon>Actinomycetes</taxon>
        <taxon>Micrococcales</taxon>
        <taxon>Microbacteriaceae</taxon>
        <taxon>Leifsonia</taxon>
    </lineage>
</organism>
<name>A0A852T2G0_9MICO</name>
<dbReference type="SUPFAM" id="SSF53474">
    <property type="entry name" value="alpha/beta-Hydrolases"/>
    <property type="match status" value="1"/>
</dbReference>
<dbReference type="InterPro" id="IPR029058">
    <property type="entry name" value="AB_hydrolase_fold"/>
</dbReference>
<dbReference type="Pfam" id="PF05057">
    <property type="entry name" value="DUF676"/>
    <property type="match status" value="1"/>
</dbReference>
<evidence type="ECO:0000313" key="3">
    <source>
        <dbReference type="Proteomes" id="UP000589620"/>
    </source>
</evidence>
<comment type="caution">
    <text evidence="2">The sequence shown here is derived from an EMBL/GenBank/DDBJ whole genome shotgun (WGS) entry which is preliminary data.</text>
</comment>
<accession>A0A852T2G0</accession>
<gene>
    <name evidence="2" type="ORF">BJ963_002584</name>
</gene>